<name>A0A0U2VMN6_9BACL</name>
<feature type="transmembrane region" description="Helical" evidence="1">
    <location>
        <begin position="12"/>
        <end position="36"/>
    </location>
</feature>
<organism evidence="2 3">
    <name type="scientific">Paenibacillus naphthalenovorans</name>
    <dbReference type="NCBI Taxonomy" id="162209"/>
    <lineage>
        <taxon>Bacteria</taxon>
        <taxon>Bacillati</taxon>
        <taxon>Bacillota</taxon>
        <taxon>Bacilli</taxon>
        <taxon>Bacillales</taxon>
        <taxon>Paenibacillaceae</taxon>
        <taxon>Paenibacillus</taxon>
    </lineage>
</organism>
<reference evidence="2 3" key="2">
    <citation type="journal article" date="2016" name="Genome Announc.">
        <title>Complete Genome Sequences of Two Interactive Moderate Thermophiles, Paenibacillus napthalenovorans 32O-Y and Paenibacillus sp. 32O-W.</title>
        <authorList>
            <person name="Butler R.R.III."/>
            <person name="Wang J."/>
            <person name="Stark B.C."/>
            <person name="Pombert J.F."/>
        </authorList>
    </citation>
    <scope>NUCLEOTIDE SEQUENCE [LARGE SCALE GENOMIC DNA]</scope>
    <source>
        <strain evidence="2 3">32O-Y</strain>
    </source>
</reference>
<keyword evidence="1" id="KW-0812">Transmembrane</keyword>
<keyword evidence="1" id="KW-1133">Transmembrane helix</keyword>
<dbReference type="AlphaFoldDB" id="A0A0U2VMN6"/>
<accession>A0A0U2VMN6</accession>
<protein>
    <submittedName>
        <fullName evidence="2">Uncharacterized protein</fullName>
    </submittedName>
</protein>
<evidence type="ECO:0000313" key="2">
    <source>
        <dbReference type="EMBL" id="ALS20775.1"/>
    </source>
</evidence>
<keyword evidence="3" id="KW-1185">Reference proteome</keyword>
<gene>
    <name evidence="2" type="ORF">IJ22_03860</name>
</gene>
<reference evidence="3" key="1">
    <citation type="submission" date="2015-12" db="EMBL/GenBank/DDBJ databases">
        <title>Complete genome sequences of two moderately thermophilic Paenibacillus species.</title>
        <authorList>
            <person name="Butler R.III."/>
            <person name="Wang J."/>
            <person name="Stark B.C."/>
            <person name="Pombert J.-F."/>
        </authorList>
    </citation>
    <scope>NUCLEOTIDE SEQUENCE [LARGE SCALE GENOMIC DNA]</scope>
    <source>
        <strain evidence="3">32O-Y</strain>
    </source>
</reference>
<dbReference type="PATRIC" id="fig|162209.4.peg.405"/>
<keyword evidence="1" id="KW-0472">Membrane</keyword>
<sequence length="54" mass="6397">MKIVKINKNNHRFNGLIPVILILTVVICSPFLYFLIQLMLGNEAEFIYHPFEYK</sequence>
<evidence type="ECO:0000256" key="1">
    <source>
        <dbReference type="SAM" id="Phobius"/>
    </source>
</evidence>
<proteinExistence type="predicted"/>
<dbReference type="Proteomes" id="UP000061660">
    <property type="component" value="Chromosome"/>
</dbReference>
<evidence type="ECO:0000313" key="3">
    <source>
        <dbReference type="Proteomes" id="UP000061660"/>
    </source>
</evidence>
<dbReference type="STRING" id="162209.IJ22_03860"/>
<dbReference type="EMBL" id="CP013652">
    <property type="protein sequence ID" value="ALS20775.1"/>
    <property type="molecule type" value="Genomic_DNA"/>
</dbReference>
<dbReference type="KEGG" id="pnp:IJ22_03860"/>